<dbReference type="Proteomes" id="UP000239366">
    <property type="component" value="Unassembled WGS sequence"/>
</dbReference>
<name>A0A2S7T5Z0_9FLAO</name>
<keyword evidence="1" id="KW-0472">Membrane</keyword>
<dbReference type="RefSeq" id="WP_105000580.1">
    <property type="nucleotide sequence ID" value="NZ_MQVX01000001.1"/>
</dbReference>
<gene>
    <name evidence="2" type="ORF">BST99_03585</name>
</gene>
<keyword evidence="3" id="KW-1185">Reference proteome</keyword>
<keyword evidence="1" id="KW-1133">Transmembrane helix</keyword>
<accession>A0A2S7T5Z0</accession>
<keyword evidence="1" id="KW-0812">Transmembrane</keyword>
<feature type="transmembrane region" description="Helical" evidence="1">
    <location>
        <begin position="63"/>
        <end position="79"/>
    </location>
</feature>
<organism evidence="2 3">
    <name type="scientific">Aureicoccus marinus</name>
    <dbReference type="NCBI Taxonomy" id="754435"/>
    <lineage>
        <taxon>Bacteria</taxon>
        <taxon>Pseudomonadati</taxon>
        <taxon>Bacteroidota</taxon>
        <taxon>Flavobacteriia</taxon>
        <taxon>Flavobacteriales</taxon>
        <taxon>Flavobacteriaceae</taxon>
        <taxon>Aureicoccus</taxon>
    </lineage>
</organism>
<dbReference type="AlphaFoldDB" id="A0A2S7T5Z0"/>
<protein>
    <submittedName>
        <fullName evidence="2">Uncharacterized protein</fullName>
    </submittedName>
</protein>
<comment type="caution">
    <text evidence="2">The sequence shown here is derived from an EMBL/GenBank/DDBJ whole genome shotgun (WGS) entry which is preliminary data.</text>
</comment>
<sequence>MSTKFRALVLGCSLEEYYSRFNSETLKRKRNRLWMLPLFTVVVILSVFFILDYFFSFGANNGYIFYFGTIALYPAIEIDRKKRANAIRKILESRI</sequence>
<proteinExistence type="predicted"/>
<evidence type="ECO:0000313" key="2">
    <source>
        <dbReference type="EMBL" id="PQJ14937.1"/>
    </source>
</evidence>
<reference evidence="3" key="1">
    <citation type="submission" date="2016-11" db="EMBL/GenBank/DDBJ databases">
        <title>Trade-off between light-utilization and light-protection in marine flavobacteria.</title>
        <authorList>
            <person name="Kumagai Y."/>
            <person name="Yoshizawa S."/>
            <person name="Kogure K."/>
        </authorList>
    </citation>
    <scope>NUCLEOTIDE SEQUENCE [LARGE SCALE GENOMIC DNA]</scope>
    <source>
        <strain evidence="3">SG-18</strain>
    </source>
</reference>
<evidence type="ECO:0000256" key="1">
    <source>
        <dbReference type="SAM" id="Phobius"/>
    </source>
</evidence>
<dbReference type="EMBL" id="MQVX01000001">
    <property type="protein sequence ID" value="PQJ14937.1"/>
    <property type="molecule type" value="Genomic_DNA"/>
</dbReference>
<feature type="transmembrane region" description="Helical" evidence="1">
    <location>
        <begin position="33"/>
        <end position="51"/>
    </location>
</feature>
<evidence type="ECO:0000313" key="3">
    <source>
        <dbReference type="Proteomes" id="UP000239366"/>
    </source>
</evidence>